<dbReference type="EMBL" id="CASHTH010000998">
    <property type="protein sequence ID" value="CAI8009909.1"/>
    <property type="molecule type" value="Genomic_DNA"/>
</dbReference>
<evidence type="ECO:0000313" key="1">
    <source>
        <dbReference type="EMBL" id="CAI8009909.1"/>
    </source>
</evidence>
<comment type="caution">
    <text evidence="1">The sequence shown here is derived from an EMBL/GenBank/DDBJ whole genome shotgun (WGS) entry which is preliminary data.</text>
</comment>
<dbReference type="Proteomes" id="UP001174909">
    <property type="component" value="Unassembled WGS sequence"/>
</dbReference>
<name>A0AA35W791_GEOBA</name>
<keyword evidence="2" id="KW-1185">Reference proteome</keyword>
<evidence type="ECO:0000313" key="2">
    <source>
        <dbReference type="Proteomes" id="UP001174909"/>
    </source>
</evidence>
<sequence>MGEFYVDIDVCSKSGAGAKPLRVKVNTGAKYTVLPSGLLRKLGWEPEPAEPMPWGWPIELFYDVDPEAHKLTPLPDVKVGEVKLRIGDQDYPHSVIYGADDSQPVLGSWTVRGFVFDADEPNQRVIPSQLIYR</sequence>
<organism evidence="1 2">
    <name type="scientific">Geodia barretti</name>
    <name type="common">Barrett's horny sponge</name>
    <dbReference type="NCBI Taxonomy" id="519541"/>
    <lineage>
        <taxon>Eukaryota</taxon>
        <taxon>Metazoa</taxon>
        <taxon>Porifera</taxon>
        <taxon>Demospongiae</taxon>
        <taxon>Heteroscleromorpha</taxon>
        <taxon>Tetractinellida</taxon>
        <taxon>Astrophorina</taxon>
        <taxon>Geodiidae</taxon>
        <taxon>Geodia</taxon>
    </lineage>
</organism>
<protein>
    <submittedName>
        <fullName evidence="1">Uncharacterized protein</fullName>
    </submittedName>
</protein>
<proteinExistence type="predicted"/>
<accession>A0AA35W791</accession>
<reference evidence="1" key="1">
    <citation type="submission" date="2023-03" db="EMBL/GenBank/DDBJ databases">
        <authorList>
            <person name="Steffen K."/>
            <person name="Cardenas P."/>
        </authorList>
    </citation>
    <scope>NUCLEOTIDE SEQUENCE</scope>
</reference>
<gene>
    <name evidence="1" type="ORF">GBAR_LOCUS6596</name>
</gene>
<dbReference type="AlphaFoldDB" id="A0AA35W791"/>